<comment type="caution">
    <text evidence="9">The sequence shown here is derived from an EMBL/GenBank/DDBJ whole genome shotgun (WGS) entry which is preliminary data.</text>
</comment>
<evidence type="ECO:0000256" key="6">
    <source>
        <dbReference type="ARBA" id="ARBA00023136"/>
    </source>
</evidence>
<keyword evidence="4 7" id="KW-0812">Transmembrane</keyword>
<feature type="transmembrane region" description="Helical" evidence="7">
    <location>
        <begin position="333"/>
        <end position="356"/>
    </location>
</feature>
<dbReference type="InterPro" id="IPR051393">
    <property type="entry name" value="ABC_transporter_permease"/>
</dbReference>
<gene>
    <name evidence="9" type="ORF">GCM10007874_30420</name>
</gene>
<dbReference type="SUPFAM" id="SSF161098">
    <property type="entry name" value="MetI-like"/>
    <property type="match status" value="1"/>
</dbReference>
<protein>
    <submittedName>
        <fullName evidence="9">Sugar ABC transporter permease</fullName>
    </submittedName>
</protein>
<evidence type="ECO:0000256" key="2">
    <source>
        <dbReference type="ARBA" id="ARBA00022448"/>
    </source>
</evidence>
<evidence type="ECO:0000259" key="8">
    <source>
        <dbReference type="PROSITE" id="PS50928"/>
    </source>
</evidence>
<dbReference type="Gene3D" id="1.10.3720.10">
    <property type="entry name" value="MetI-like"/>
    <property type="match status" value="1"/>
</dbReference>
<keyword evidence="3" id="KW-1003">Cell membrane</keyword>
<feature type="transmembrane region" description="Helical" evidence="7">
    <location>
        <begin position="21"/>
        <end position="41"/>
    </location>
</feature>
<evidence type="ECO:0000256" key="3">
    <source>
        <dbReference type="ARBA" id="ARBA00022475"/>
    </source>
</evidence>
<keyword evidence="2 7" id="KW-0813">Transport</keyword>
<comment type="subcellular location">
    <subcellularLocation>
        <location evidence="1 7">Cell membrane</location>
        <topology evidence="1 7">Multi-pass membrane protein</topology>
    </subcellularLocation>
</comment>
<dbReference type="Pfam" id="PF00528">
    <property type="entry name" value="BPD_transp_1"/>
    <property type="match status" value="1"/>
</dbReference>
<dbReference type="InterPro" id="IPR035906">
    <property type="entry name" value="MetI-like_sf"/>
</dbReference>
<organism evidence="9 10">
    <name type="scientific">Labrys miyagiensis</name>
    <dbReference type="NCBI Taxonomy" id="346912"/>
    <lineage>
        <taxon>Bacteria</taxon>
        <taxon>Pseudomonadati</taxon>
        <taxon>Pseudomonadota</taxon>
        <taxon>Alphaproteobacteria</taxon>
        <taxon>Hyphomicrobiales</taxon>
        <taxon>Xanthobacteraceae</taxon>
        <taxon>Labrys</taxon>
    </lineage>
</organism>
<feature type="transmembrane region" description="Helical" evidence="7">
    <location>
        <begin position="53"/>
        <end position="73"/>
    </location>
</feature>
<feature type="transmembrane region" description="Helical" evidence="7">
    <location>
        <begin position="235"/>
        <end position="254"/>
    </location>
</feature>
<name>A0ABQ6CJE9_9HYPH</name>
<dbReference type="InterPro" id="IPR000515">
    <property type="entry name" value="MetI-like"/>
</dbReference>
<dbReference type="EMBL" id="BSPC01000026">
    <property type="protein sequence ID" value="GLS20025.1"/>
    <property type="molecule type" value="Genomic_DNA"/>
</dbReference>
<keyword evidence="10" id="KW-1185">Reference proteome</keyword>
<evidence type="ECO:0000256" key="7">
    <source>
        <dbReference type="RuleBase" id="RU363032"/>
    </source>
</evidence>
<evidence type="ECO:0000256" key="5">
    <source>
        <dbReference type="ARBA" id="ARBA00022989"/>
    </source>
</evidence>
<dbReference type="PROSITE" id="PS50928">
    <property type="entry name" value="ABC_TM1"/>
    <property type="match status" value="1"/>
</dbReference>
<reference evidence="10" key="1">
    <citation type="journal article" date="2019" name="Int. J. Syst. Evol. Microbiol.">
        <title>The Global Catalogue of Microorganisms (GCM) 10K type strain sequencing project: providing services to taxonomists for standard genome sequencing and annotation.</title>
        <authorList>
            <consortium name="The Broad Institute Genomics Platform"/>
            <consortium name="The Broad Institute Genome Sequencing Center for Infectious Disease"/>
            <person name="Wu L."/>
            <person name="Ma J."/>
        </authorList>
    </citation>
    <scope>NUCLEOTIDE SEQUENCE [LARGE SCALE GENOMIC DNA]</scope>
    <source>
        <strain evidence="10">NBRC 101365</strain>
    </source>
</reference>
<feature type="transmembrane region" description="Helical" evidence="7">
    <location>
        <begin position="275"/>
        <end position="294"/>
    </location>
</feature>
<evidence type="ECO:0000256" key="1">
    <source>
        <dbReference type="ARBA" id="ARBA00004651"/>
    </source>
</evidence>
<feature type="transmembrane region" description="Helical" evidence="7">
    <location>
        <begin position="176"/>
        <end position="194"/>
    </location>
</feature>
<evidence type="ECO:0000313" key="10">
    <source>
        <dbReference type="Proteomes" id="UP001156882"/>
    </source>
</evidence>
<feature type="transmembrane region" description="Helical" evidence="7">
    <location>
        <begin position="85"/>
        <end position="108"/>
    </location>
</feature>
<dbReference type="Proteomes" id="UP001156882">
    <property type="component" value="Unassembled WGS sequence"/>
</dbReference>
<proteinExistence type="inferred from homology"/>
<dbReference type="PANTHER" id="PTHR30193:SF37">
    <property type="entry name" value="INNER MEMBRANE ABC TRANSPORTER PERMEASE PROTEIN YCJO"/>
    <property type="match status" value="1"/>
</dbReference>
<evidence type="ECO:0000256" key="4">
    <source>
        <dbReference type="ARBA" id="ARBA00022692"/>
    </source>
</evidence>
<feature type="domain" description="ABC transmembrane type-1" evidence="8">
    <location>
        <begin position="139"/>
        <end position="354"/>
    </location>
</feature>
<accession>A0ABQ6CJE9</accession>
<keyword evidence="5 7" id="KW-1133">Transmembrane helix</keyword>
<comment type="similarity">
    <text evidence="7">Belongs to the binding-protein-dependent transport system permease family.</text>
</comment>
<feature type="transmembrane region" description="Helical" evidence="7">
    <location>
        <begin position="143"/>
        <end position="164"/>
    </location>
</feature>
<dbReference type="CDD" id="cd06261">
    <property type="entry name" value="TM_PBP2"/>
    <property type="match status" value="1"/>
</dbReference>
<dbReference type="PANTHER" id="PTHR30193">
    <property type="entry name" value="ABC TRANSPORTER PERMEASE PROTEIN"/>
    <property type="match status" value="1"/>
</dbReference>
<sequence>MSQSSTYIPSSISSGRLMAGRALIGGASLLLIAAALLQFLHENQGLAFGFANWRPVLYVFVLWSIALGVGQVLMRGEAGEQALFILPAVLFTVAMVIFPTLFGLYIAFTDWNLSSFAGQRFNGIDNLVTLFHDADFWNALLNMVFYVLMVFVEYAIAFGLALLLNAEIKARKFFRVAFLLPFMLSPVAVSWMVGKSMMEYRYGPVARLMRDIGWKSPSFFTDPWIARLSIEAMDAWVSIPFLMILLLAGLQALPKEVMEASKIDGASGWQQFKEMIFPLMLPVSVTAIVLRIIFKLKLADIVINTTSGGPGGATDTVSSFIYREYRDRSNVGYGTMLAMFYLVVIILFVTMLLNFASRFMQRSS</sequence>
<evidence type="ECO:0000313" key="9">
    <source>
        <dbReference type="EMBL" id="GLS20025.1"/>
    </source>
</evidence>
<keyword evidence="6 7" id="KW-0472">Membrane</keyword>